<dbReference type="AlphaFoldDB" id="A0A380DYD7"/>
<accession>A0A380DYD7</accession>
<dbReference type="EMBL" id="UHAQ01000003">
    <property type="protein sequence ID" value="SUK81666.1"/>
    <property type="molecule type" value="Genomic_DNA"/>
</dbReference>
<evidence type="ECO:0000313" key="2">
    <source>
        <dbReference type="Proteomes" id="UP000254502"/>
    </source>
</evidence>
<sequence>MVETPLFTKETVDKEKVFIAEEIKMYQEQPGYN</sequence>
<reference evidence="1 2" key="1">
    <citation type="submission" date="2018-06" db="EMBL/GenBank/DDBJ databases">
        <authorList>
            <consortium name="Pathogen Informatics"/>
            <person name="Doyle S."/>
        </authorList>
    </citation>
    <scope>NUCLEOTIDE SEQUENCE [LARGE SCALE GENOMIC DNA]</scope>
    <source>
        <strain evidence="1 2">NCTC5664</strain>
    </source>
</reference>
<name>A0A380DYD7_STAAU</name>
<gene>
    <name evidence="1" type="ORF">NCTC5664_02192</name>
</gene>
<proteinExistence type="predicted"/>
<organism evidence="1 2">
    <name type="scientific">Staphylococcus aureus</name>
    <dbReference type="NCBI Taxonomy" id="1280"/>
    <lineage>
        <taxon>Bacteria</taxon>
        <taxon>Bacillati</taxon>
        <taxon>Bacillota</taxon>
        <taxon>Bacilli</taxon>
        <taxon>Bacillales</taxon>
        <taxon>Staphylococcaceae</taxon>
        <taxon>Staphylococcus</taxon>
    </lineage>
</organism>
<dbReference type="Proteomes" id="UP000254502">
    <property type="component" value="Unassembled WGS sequence"/>
</dbReference>
<protein>
    <submittedName>
        <fullName evidence="1">M16 family peptidase</fullName>
    </submittedName>
</protein>
<evidence type="ECO:0000313" key="1">
    <source>
        <dbReference type="EMBL" id="SUK81666.1"/>
    </source>
</evidence>